<dbReference type="OrthoDB" id="8641970at2"/>
<keyword evidence="3" id="KW-1185">Reference proteome</keyword>
<comment type="caution">
    <text evidence="2">The sequence shown here is derived from an EMBL/GenBank/DDBJ whole genome shotgun (WGS) entry which is preliminary data.</text>
</comment>
<accession>A0A261UHN6</accession>
<dbReference type="Proteomes" id="UP000215767">
    <property type="component" value="Unassembled WGS sequence"/>
</dbReference>
<name>A0A261UHN6_9BORD</name>
<proteinExistence type="predicted"/>
<dbReference type="RefSeq" id="WP_094842510.1">
    <property type="nucleotide sequence ID" value="NZ_NEVS01000004.1"/>
</dbReference>
<organism evidence="2 3">
    <name type="scientific">Bordetella genomosp. 11</name>
    <dbReference type="NCBI Taxonomy" id="1416808"/>
    <lineage>
        <taxon>Bacteria</taxon>
        <taxon>Pseudomonadati</taxon>
        <taxon>Pseudomonadota</taxon>
        <taxon>Betaproteobacteria</taxon>
        <taxon>Burkholderiales</taxon>
        <taxon>Alcaligenaceae</taxon>
        <taxon>Bordetella</taxon>
    </lineage>
</organism>
<reference evidence="3" key="1">
    <citation type="submission" date="2017-05" db="EMBL/GenBank/DDBJ databases">
        <title>Complete and WGS of Bordetella genogroups.</title>
        <authorList>
            <person name="Spilker T."/>
            <person name="Lipuma J."/>
        </authorList>
    </citation>
    <scope>NUCLEOTIDE SEQUENCE [LARGE SCALE GENOMIC DNA]</scope>
    <source>
        <strain evidence="3">AU8856</strain>
    </source>
</reference>
<gene>
    <name evidence="2" type="ORF">CAL28_17305</name>
</gene>
<evidence type="ECO:0000256" key="1">
    <source>
        <dbReference type="SAM" id="MobiDB-lite"/>
    </source>
</evidence>
<feature type="region of interest" description="Disordered" evidence="1">
    <location>
        <begin position="170"/>
        <end position="189"/>
    </location>
</feature>
<dbReference type="AlphaFoldDB" id="A0A261UHN6"/>
<feature type="compositionally biased region" description="Low complexity" evidence="1">
    <location>
        <begin position="110"/>
        <end position="127"/>
    </location>
</feature>
<evidence type="ECO:0000313" key="3">
    <source>
        <dbReference type="Proteomes" id="UP000215767"/>
    </source>
</evidence>
<feature type="region of interest" description="Disordered" evidence="1">
    <location>
        <begin position="1"/>
        <end position="26"/>
    </location>
</feature>
<dbReference type="EMBL" id="NEVS01000004">
    <property type="protein sequence ID" value="OZI61101.1"/>
    <property type="molecule type" value="Genomic_DNA"/>
</dbReference>
<sequence>MNISGTPTCYYPLTPTDKSKIDTSGHVTGDNLRNTRGYERLVEILSQDGNPSPAAPLQSREARDAVDGMKIKAGTILLAPCHQGHTAADRSLPAGGVLSDNTAAPRSRRQIAQSAPQAPAQSPTQSAGESTGTGVCQTIGVWHRVLNAFAEFLGGLVVSLANDEPAKGAAASGRQACPTDGNGAQDPDDDVVNYERYLQAWAMSASA</sequence>
<feature type="region of interest" description="Disordered" evidence="1">
    <location>
        <begin position="88"/>
        <end position="132"/>
    </location>
</feature>
<evidence type="ECO:0000313" key="2">
    <source>
        <dbReference type="EMBL" id="OZI61101.1"/>
    </source>
</evidence>
<protein>
    <submittedName>
        <fullName evidence="2">Uncharacterized protein</fullName>
    </submittedName>
</protein>